<dbReference type="Pfam" id="PF02129">
    <property type="entry name" value="Peptidase_S15"/>
    <property type="match status" value="1"/>
</dbReference>
<dbReference type="Pfam" id="PF08530">
    <property type="entry name" value="PepX_C"/>
    <property type="match status" value="1"/>
</dbReference>
<sequence>MPDPVQVATRRIETPKVGENGYVGFTPGKTEVLKAGTIPFDAKPITSDIRIDHDVEVVVRDGARLYMDVYRPAGSSKSEPVPAVLSWSFYGKKYSALDMLPICTWHCCVPRSDLSGLEKFEGLDPAYWCPKGYAIVSVDTRGAGHSDGQICVMGTQDAEDGYDVVEAVARMDWCNGRVGMAGNSALAIAQWFIAAQQPPSLAAIAPWEGMGDMYREQFCRGGWFSMSNFDLIAKAIVRGQPDSGLEHFAEMYRRSPTQNAYWKQKRVDMTKIKCPAYIRGSDVSSIHTMGCVRAWLEIPHDDKWIHWSSKQEWYELYSEPESMDELSVFFDRYLRGIENGWETKTPKVRWSALQFGNREPIDNIVIDGFPVKGTDYRELFCQPDGRLAAEKASSATSVSYNSEDRASFAEFTYTFTEPARLIGLPKAVVYMSCDSRDDFTAFTILRKKDKDGKDLMHLNFPMHATPVKSIEEIPKKDQASLNLHLGSMGILRASQRAIDESRSIHPQFPFHPHEKQEKIPPGEIVRLEIGIWAMGVDFDAGESISLRVGGQFPSIAEYTSFSGPRPEHEQNRGEHKVHFGGGVPELGDITFHSPEEIVGAL</sequence>
<dbReference type="NCBIfam" id="TIGR00976">
    <property type="entry name" value="CocE_NonD"/>
    <property type="match status" value="1"/>
</dbReference>
<reference evidence="3 4" key="1">
    <citation type="submission" date="2023-01" db="EMBL/GenBank/DDBJ databases">
        <title>Analysis of 21 Apiospora genomes using comparative genomics revels a genus with tremendous synthesis potential of carbohydrate active enzymes and secondary metabolites.</title>
        <authorList>
            <person name="Sorensen T."/>
        </authorList>
    </citation>
    <scope>NUCLEOTIDE SEQUENCE [LARGE SCALE GENOMIC DNA]</scope>
    <source>
        <strain evidence="3 4">CBS 33761</strain>
    </source>
</reference>
<feature type="domain" description="Xaa-Pro dipeptidyl-peptidase C-terminal" evidence="2">
    <location>
        <begin position="329"/>
        <end position="585"/>
    </location>
</feature>
<evidence type="ECO:0000313" key="4">
    <source>
        <dbReference type="Proteomes" id="UP001444661"/>
    </source>
</evidence>
<dbReference type="SUPFAM" id="SSF53474">
    <property type="entry name" value="alpha/beta-Hydrolases"/>
    <property type="match status" value="1"/>
</dbReference>
<evidence type="ECO:0000259" key="2">
    <source>
        <dbReference type="SMART" id="SM00939"/>
    </source>
</evidence>
<evidence type="ECO:0000313" key="3">
    <source>
        <dbReference type="EMBL" id="KAK8029805.1"/>
    </source>
</evidence>
<dbReference type="InterPro" id="IPR013736">
    <property type="entry name" value="Xaa-Pro_dipept_C"/>
</dbReference>
<dbReference type="InterPro" id="IPR005674">
    <property type="entry name" value="CocE/Ser_esterase"/>
</dbReference>
<dbReference type="EMBL" id="JAQQWK010000010">
    <property type="protein sequence ID" value="KAK8029805.1"/>
    <property type="molecule type" value="Genomic_DNA"/>
</dbReference>
<keyword evidence="1" id="KW-0378">Hydrolase</keyword>
<dbReference type="Gene3D" id="1.10.3020.20">
    <property type="match status" value="1"/>
</dbReference>
<keyword evidence="4" id="KW-1185">Reference proteome</keyword>
<accession>A0ABR1SEG4</accession>
<dbReference type="SUPFAM" id="SSF49785">
    <property type="entry name" value="Galactose-binding domain-like"/>
    <property type="match status" value="1"/>
</dbReference>
<comment type="caution">
    <text evidence="3">The sequence shown here is derived from an EMBL/GenBank/DDBJ whole genome shotgun (WGS) entry which is preliminary data.</text>
</comment>
<dbReference type="InterPro" id="IPR008979">
    <property type="entry name" value="Galactose-bd-like_sf"/>
</dbReference>
<dbReference type="PANTHER" id="PTHR43056:SF10">
    <property type="entry name" value="COCE_NOND FAMILY, PUTATIVE (AFU_ORTHOLOGUE AFUA_7G00600)-RELATED"/>
    <property type="match status" value="1"/>
</dbReference>
<protein>
    <submittedName>
        <fullName evidence="3">X-Pro dipeptidyl-peptidase C-terminal non-catalytic domain-containing protein</fullName>
    </submittedName>
</protein>
<dbReference type="SMART" id="SM00939">
    <property type="entry name" value="PepX_C"/>
    <property type="match status" value="1"/>
</dbReference>
<gene>
    <name evidence="3" type="ORF">PG993_011096</name>
</gene>
<dbReference type="PANTHER" id="PTHR43056">
    <property type="entry name" value="PEPTIDASE S9 PROLYL OLIGOPEPTIDASE"/>
    <property type="match status" value="1"/>
</dbReference>
<dbReference type="InterPro" id="IPR000383">
    <property type="entry name" value="Xaa-Pro-like_dom"/>
</dbReference>
<dbReference type="Proteomes" id="UP001444661">
    <property type="component" value="Unassembled WGS sequence"/>
</dbReference>
<organism evidence="3 4">
    <name type="scientific">Apiospora rasikravindrae</name>
    <dbReference type="NCBI Taxonomy" id="990691"/>
    <lineage>
        <taxon>Eukaryota</taxon>
        <taxon>Fungi</taxon>
        <taxon>Dikarya</taxon>
        <taxon>Ascomycota</taxon>
        <taxon>Pezizomycotina</taxon>
        <taxon>Sordariomycetes</taxon>
        <taxon>Xylariomycetidae</taxon>
        <taxon>Amphisphaeriales</taxon>
        <taxon>Apiosporaceae</taxon>
        <taxon>Apiospora</taxon>
    </lineage>
</organism>
<dbReference type="Gene3D" id="2.60.120.260">
    <property type="entry name" value="Galactose-binding domain-like"/>
    <property type="match status" value="1"/>
</dbReference>
<proteinExistence type="predicted"/>
<evidence type="ECO:0000256" key="1">
    <source>
        <dbReference type="ARBA" id="ARBA00022801"/>
    </source>
</evidence>
<dbReference type="InterPro" id="IPR029058">
    <property type="entry name" value="AB_hydrolase_fold"/>
</dbReference>
<name>A0ABR1SEG4_9PEZI</name>
<dbReference type="Gene3D" id="3.40.50.1820">
    <property type="entry name" value="alpha/beta hydrolase"/>
    <property type="match status" value="1"/>
</dbReference>
<dbReference type="InterPro" id="IPR050585">
    <property type="entry name" value="Xaa-Pro_dipeptidyl-ppase/CocE"/>
</dbReference>